<reference evidence="4 5" key="1">
    <citation type="submission" date="2022-07" db="EMBL/GenBank/DDBJ databases">
        <title>Genome-wide signatures of adaptation to extreme environments.</title>
        <authorList>
            <person name="Cho C.H."/>
            <person name="Yoon H.S."/>
        </authorList>
    </citation>
    <scope>NUCLEOTIDE SEQUENCE [LARGE SCALE GENOMIC DNA]</scope>
    <source>
        <strain evidence="4 5">108.79 E11</strain>
    </source>
</reference>
<dbReference type="GO" id="GO:0000166">
    <property type="term" value="F:nucleotide binding"/>
    <property type="evidence" value="ECO:0007669"/>
    <property type="project" value="InterPro"/>
</dbReference>
<name>A0AAV9IDE1_9RHOD</name>
<dbReference type="PANTHER" id="PTHR46368:SF4">
    <property type="entry name" value="OS10G0403700 PROTEIN"/>
    <property type="match status" value="1"/>
</dbReference>
<accession>A0AAV9IDE1</accession>
<proteinExistence type="inferred from homology"/>
<dbReference type="Gene3D" id="3.30.360.10">
    <property type="entry name" value="Dihydrodipicolinate Reductase, domain 2"/>
    <property type="match status" value="1"/>
</dbReference>
<comment type="caution">
    <text evidence="4">The sequence shown here is derived from an EMBL/GenBank/DDBJ whole genome shotgun (WGS) entry which is preliminary data.</text>
</comment>
<evidence type="ECO:0000313" key="4">
    <source>
        <dbReference type="EMBL" id="KAK4525338.1"/>
    </source>
</evidence>
<dbReference type="EMBL" id="JANCYU010000029">
    <property type="protein sequence ID" value="KAK4525338.1"/>
    <property type="molecule type" value="Genomic_DNA"/>
</dbReference>
<dbReference type="Gene3D" id="3.40.50.720">
    <property type="entry name" value="NAD(P)-binding Rossmann-like Domain"/>
    <property type="match status" value="1"/>
</dbReference>
<evidence type="ECO:0000259" key="2">
    <source>
        <dbReference type="Pfam" id="PF01408"/>
    </source>
</evidence>
<protein>
    <recommendedName>
        <fullName evidence="6">Gfo/Idh/MocA-like oxidoreductase N-terminal domain-containing protein</fullName>
    </recommendedName>
</protein>
<feature type="domain" description="GFO/IDH/MocA-like oxidoreductase" evidence="3">
    <location>
        <begin position="131"/>
        <end position="248"/>
    </location>
</feature>
<comment type="similarity">
    <text evidence="1">Belongs to the Gfo/Idh/MocA family.</text>
</comment>
<dbReference type="Pfam" id="PF01408">
    <property type="entry name" value="GFO_IDH_MocA"/>
    <property type="match status" value="1"/>
</dbReference>
<dbReference type="Pfam" id="PF22725">
    <property type="entry name" value="GFO_IDH_MocA_C3"/>
    <property type="match status" value="1"/>
</dbReference>
<sequence>MAAPLKFAVLGTANIANDVSNAIRSAGHIVEAVASRDLNRAREWAEKRDIPKYYGSYQEALNDTSIDAVYIPLPTTIAEEWALKAAAQKKHILVDKPFSSSANVRRIAEACESNQVVFLDGTHFVHSPRLQEMQRQIKQGTIGKLLKVSVACTTFLPSKEDIRYDPSLEPTGCLGDIGWYAVRFALSFVGYDTKVSSVYATASKTHTGALEDCCGVIHFATGQTVHFDCGFTCGFRQWGECVGERGTVTVDDFIVPFTCGGSFFPRDKSKYNPNLKFRINKLAVEKDNKLEMIDPVIQEIEVSGNNKSQSAAMIDTFASLVRNEAGWKRSKWTLETIRTQELIDALFQSCEKQSVVYLE</sequence>
<evidence type="ECO:0008006" key="6">
    <source>
        <dbReference type="Google" id="ProtNLM"/>
    </source>
</evidence>
<dbReference type="InterPro" id="IPR036291">
    <property type="entry name" value="NAD(P)-bd_dom_sf"/>
</dbReference>
<dbReference type="InterPro" id="IPR000683">
    <property type="entry name" value="Gfo/Idh/MocA-like_OxRdtase_N"/>
</dbReference>
<dbReference type="SUPFAM" id="SSF51735">
    <property type="entry name" value="NAD(P)-binding Rossmann-fold domains"/>
    <property type="match status" value="1"/>
</dbReference>
<gene>
    <name evidence="4" type="ORF">GAYE_SCF09G3246</name>
</gene>
<dbReference type="SUPFAM" id="SSF55347">
    <property type="entry name" value="Glyceraldehyde-3-phosphate dehydrogenase-like, C-terminal domain"/>
    <property type="match status" value="1"/>
</dbReference>
<keyword evidence="5" id="KW-1185">Reference proteome</keyword>
<dbReference type="Proteomes" id="UP001300502">
    <property type="component" value="Unassembled WGS sequence"/>
</dbReference>
<evidence type="ECO:0000313" key="5">
    <source>
        <dbReference type="Proteomes" id="UP001300502"/>
    </source>
</evidence>
<evidence type="ECO:0000259" key="3">
    <source>
        <dbReference type="Pfam" id="PF22725"/>
    </source>
</evidence>
<dbReference type="PANTHER" id="PTHR46368">
    <property type="match status" value="1"/>
</dbReference>
<organism evidence="4 5">
    <name type="scientific">Galdieria yellowstonensis</name>
    <dbReference type="NCBI Taxonomy" id="3028027"/>
    <lineage>
        <taxon>Eukaryota</taxon>
        <taxon>Rhodophyta</taxon>
        <taxon>Bangiophyceae</taxon>
        <taxon>Galdieriales</taxon>
        <taxon>Galdieriaceae</taxon>
        <taxon>Galdieria</taxon>
    </lineage>
</organism>
<feature type="domain" description="Gfo/Idh/MocA-like oxidoreductase N-terminal" evidence="2">
    <location>
        <begin position="5"/>
        <end position="118"/>
    </location>
</feature>
<dbReference type="AlphaFoldDB" id="A0AAV9IDE1"/>
<dbReference type="InterPro" id="IPR055170">
    <property type="entry name" value="GFO_IDH_MocA-like_dom"/>
</dbReference>
<evidence type="ECO:0000256" key="1">
    <source>
        <dbReference type="ARBA" id="ARBA00010928"/>
    </source>
</evidence>